<dbReference type="AlphaFoldDB" id="A0A199UY74"/>
<dbReference type="Proteomes" id="UP000092600">
    <property type="component" value="Unassembled WGS sequence"/>
</dbReference>
<name>A0A199UY74_ANACO</name>
<evidence type="ECO:0000313" key="8">
    <source>
        <dbReference type="Proteomes" id="UP000092600"/>
    </source>
</evidence>
<dbReference type="PROSITE" id="PS50089">
    <property type="entry name" value="ZF_RING_2"/>
    <property type="match status" value="1"/>
</dbReference>
<evidence type="ECO:0000256" key="2">
    <source>
        <dbReference type="ARBA" id="ARBA00022771"/>
    </source>
</evidence>
<dbReference type="PANTHER" id="PTHR15710">
    <property type="entry name" value="E3 UBIQUITIN-PROTEIN LIGASE PRAJA"/>
    <property type="match status" value="1"/>
</dbReference>
<dbReference type="PANTHER" id="PTHR15710:SF108">
    <property type="entry name" value="OS03G0286100 PROTEIN"/>
    <property type="match status" value="1"/>
</dbReference>
<feature type="region of interest" description="Disordered" evidence="5">
    <location>
        <begin position="113"/>
        <end position="150"/>
    </location>
</feature>
<accession>A0A199UY74</accession>
<feature type="region of interest" description="Disordered" evidence="5">
    <location>
        <begin position="206"/>
        <end position="239"/>
    </location>
</feature>
<comment type="caution">
    <text evidence="7">The sequence shown here is derived from an EMBL/GenBank/DDBJ whole genome shotgun (WGS) entry which is preliminary data.</text>
</comment>
<dbReference type="Gene3D" id="3.30.40.10">
    <property type="entry name" value="Zinc/RING finger domain, C3HC4 (zinc finger)"/>
    <property type="match status" value="1"/>
</dbReference>
<organism evidence="7 8">
    <name type="scientific">Ananas comosus</name>
    <name type="common">Pineapple</name>
    <name type="synonym">Ananas ananas</name>
    <dbReference type="NCBI Taxonomy" id="4615"/>
    <lineage>
        <taxon>Eukaryota</taxon>
        <taxon>Viridiplantae</taxon>
        <taxon>Streptophyta</taxon>
        <taxon>Embryophyta</taxon>
        <taxon>Tracheophyta</taxon>
        <taxon>Spermatophyta</taxon>
        <taxon>Magnoliopsida</taxon>
        <taxon>Liliopsida</taxon>
        <taxon>Poales</taxon>
        <taxon>Bromeliaceae</taxon>
        <taxon>Bromelioideae</taxon>
        <taxon>Ananas</taxon>
    </lineage>
</organism>
<dbReference type="InterPro" id="IPR001841">
    <property type="entry name" value="Znf_RING"/>
</dbReference>
<dbReference type="GO" id="GO:0008270">
    <property type="term" value="F:zinc ion binding"/>
    <property type="evidence" value="ECO:0007669"/>
    <property type="project" value="UniProtKB-KW"/>
</dbReference>
<dbReference type="InterPro" id="IPR013083">
    <property type="entry name" value="Znf_RING/FYVE/PHD"/>
</dbReference>
<dbReference type="GO" id="GO:0061630">
    <property type="term" value="F:ubiquitin protein ligase activity"/>
    <property type="evidence" value="ECO:0007669"/>
    <property type="project" value="TreeGrafter"/>
</dbReference>
<evidence type="ECO:0000256" key="1">
    <source>
        <dbReference type="ARBA" id="ARBA00022723"/>
    </source>
</evidence>
<evidence type="ECO:0000259" key="6">
    <source>
        <dbReference type="PROSITE" id="PS50089"/>
    </source>
</evidence>
<sequence length="632" mass="70963">MASDYVRLCLRFRLGIHGGVDDLDVGDTLGLGRGFGGADEEEEEEEEEETELRETLLRSIAWVLDDDDDDDDDANLWRESGEGSPRLISDDNFSLVEEELGLDLDSVSDFMEEEGGIDGDGVEESAPELESMQNGGSGEEDSMERRRGRENREIEFRDTLLRNVLWVLDDDNDEDSWSESGEVNPRLVSDDNLCFREEELGLHLNSDSDFLSENEEGEGDGGEVEESVSELESMQEAEPREDSCRCEDHFLCECPRRRIIGFETDSYSCSDIGHVLSDEATDVELEDEESVAGMESIQEDESAEDSCIYEDHFLCECPRRHIVGFETDSFSVSESVVSDEEADSELVCIGTEESVSESQSLADEAADWEQEDVDGSMVGSDAEESVSEFEWMQRGDLAGENCTYEDHFLCECPMRQIIGFDSDSNCESEVEPTMSDEEEDSEQAEIDARLDEWGDVISTIFNTDMEESELGSESPQREEPANVDLPDQNIVRLFDDSASELESTRGEEDLDSAYLSLLALELRRLTFALRSDDDVPISGSRRAACKLVVERLPSVLLVAEDRGEADDDMLCVVCDDEISLGEWATLLPCSHYYHGECILPWLKIRNTCPMCRYELPTDADYANDYFDLFSSV</sequence>
<dbReference type="GO" id="GO:0016567">
    <property type="term" value="P:protein ubiquitination"/>
    <property type="evidence" value="ECO:0007669"/>
    <property type="project" value="TreeGrafter"/>
</dbReference>
<evidence type="ECO:0000256" key="4">
    <source>
        <dbReference type="PROSITE-ProRule" id="PRU00175"/>
    </source>
</evidence>
<feature type="compositionally biased region" description="Acidic residues" evidence="5">
    <location>
        <begin position="210"/>
        <end position="235"/>
    </location>
</feature>
<keyword evidence="1" id="KW-0479">Metal-binding</keyword>
<feature type="compositionally biased region" description="Acidic residues" evidence="5">
    <location>
        <begin position="113"/>
        <end position="127"/>
    </location>
</feature>
<evidence type="ECO:0000256" key="5">
    <source>
        <dbReference type="SAM" id="MobiDB-lite"/>
    </source>
</evidence>
<keyword evidence="2 4" id="KW-0863">Zinc-finger</keyword>
<evidence type="ECO:0000256" key="3">
    <source>
        <dbReference type="ARBA" id="ARBA00022833"/>
    </source>
</evidence>
<gene>
    <name evidence="7" type="ORF">ACMD2_17842</name>
</gene>
<dbReference type="Pfam" id="PF13639">
    <property type="entry name" value="zf-RING_2"/>
    <property type="match status" value="1"/>
</dbReference>
<proteinExistence type="predicted"/>
<dbReference type="CDD" id="cd16454">
    <property type="entry name" value="RING-H2_PA-TM-RING"/>
    <property type="match status" value="1"/>
</dbReference>
<dbReference type="GO" id="GO:0005737">
    <property type="term" value="C:cytoplasm"/>
    <property type="evidence" value="ECO:0007669"/>
    <property type="project" value="TreeGrafter"/>
</dbReference>
<reference evidence="7 8" key="1">
    <citation type="journal article" date="2016" name="DNA Res.">
        <title>The draft genome of MD-2 pineapple using hybrid error correction of long reads.</title>
        <authorList>
            <person name="Redwan R.M."/>
            <person name="Saidin A."/>
            <person name="Kumar S.V."/>
        </authorList>
    </citation>
    <scope>NUCLEOTIDE SEQUENCE [LARGE SCALE GENOMIC DNA]</scope>
    <source>
        <strain evidence="8">cv. MD2</strain>
        <tissue evidence="7">Leaf</tissue>
    </source>
</reference>
<dbReference type="SMART" id="SM00184">
    <property type="entry name" value="RING"/>
    <property type="match status" value="1"/>
</dbReference>
<protein>
    <submittedName>
        <fullName evidence="7">E3 ubiquitin-protein ligase</fullName>
    </submittedName>
</protein>
<dbReference type="SUPFAM" id="SSF57850">
    <property type="entry name" value="RING/U-box"/>
    <property type="match status" value="1"/>
</dbReference>
<dbReference type="EMBL" id="LSRQ01004276">
    <property type="protein sequence ID" value="OAY69724.1"/>
    <property type="molecule type" value="Genomic_DNA"/>
</dbReference>
<dbReference type="STRING" id="4615.A0A199UY74"/>
<evidence type="ECO:0000313" key="7">
    <source>
        <dbReference type="EMBL" id="OAY69724.1"/>
    </source>
</evidence>
<keyword evidence="3" id="KW-0862">Zinc</keyword>
<feature type="domain" description="RING-type" evidence="6">
    <location>
        <begin position="571"/>
        <end position="612"/>
    </location>
</feature>